<feature type="signal peptide" evidence="1">
    <location>
        <begin position="1"/>
        <end position="22"/>
    </location>
</feature>
<comment type="caution">
    <text evidence="2">The sequence shown here is derived from an EMBL/GenBank/DDBJ whole genome shotgun (WGS) entry which is preliminary data.</text>
</comment>
<dbReference type="Proteomes" id="UP000181790">
    <property type="component" value="Unassembled WGS sequence"/>
</dbReference>
<evidence type="ECO:0008006" key="4">
    <source>
        <dbReference type="Google" id="ProtNLM"/>
    </source>
</evidence>
<evidence type="ECO:0000313" key="2">
    <source>
        <dbReference type="EMBL" id="OIN61073.1"/>
    </source>
</evidence>
<evidence type="ECO:0000256" key="1">
    <source>
        <dbReference type="SAM" id="SignalP"/>
    </source>
</evidence>
<protein>
    <recommendedName>
        <fullName evidence="4">YARHG domain-containing protein</fullName>
    </recommendedName>
</protein>
<sequence length="519" mass="60793">MLQRLLFGIGLLGCCLAQPVWAQFEQAKRIEIVPDANQDETFDMTPLQERGALLTVRRSGYYAASPMQFRFIRYTTDLKEQWVVEYKPDYKYNAVTSFHNTEYMYWLFHESDSERYLFFRINLEDGITETFEGELLYGLDVQQFKVLNGQAYIGGYHRNRPVVMSFSFFDKTMKVLPGLYSNHQEISSLEIDEARREVHVLVHTMRKKCQFSLRSYTYESKPLRTVEFDGAERSLISGKLVRVNEQEQVLIGNYSTDCTPYSQGVYVTRVHAADNGPANPDNIQFVEFSQLKNFFNYMKPRRQEKLIAKILKRKETGKDYKFRYRLLVHDPMLTPEGLVLLAEVYYPQYRGTALPYTGNVSRTADRYFEGYRYTHAFVCGFDRQGNLLWDNCLPIEDLESSELTEKVQVSQRDDKLVLAYPNKDKIHTEVIQGANTLKERENFSLKDMYKKGELLQSDHEHIMAWYGQYFLACGMQKFSSSHDGTGKEVYYINKMTYQLSDLKKVTETSTRNPSSRRYE</sequence>
<proteinExistence type="predicted"/>
<organism evidence="2 3">
    <name type="scientific">Arsenicibacter rosenii</name>
    <dbReference type="NCBI Taxonomy" id="1750698"/>
    <lineage>
        <taxon>Bacteria</taxon>
        <taxon>Pseudomonadati</taxon>
        <taxon>Bacteroidota</taxon>
        <taxon>Cytophagia</taxon>
        <taxon>Cytophagales</taxon>
        <taxon>Spirosomataceae</taxon>
        <taxon>Arsenicibacter</taxon>
    </lineage>
</organism>
<dbReference type="AlphaFoldDB" id="A0A1S2VQL4"/>
<gene>
    <name evidence="2" type="ORF">BLX24_03110</name>
</gene>
<accession>A0A1S2VQL4</accession>
<name>A0A1S2VQL4_9BACT</name>
<dbReference type="RefSeq" id="WP_071501577.1">
    <property type="nucleotide sequence ID" value="NZ_MORL01000001.1"/>
</dbReference>
<reference evidence="2 3" key="1">
    <citation type="submission" date="2016-10" db="EMBL/GenBank/DDBJ databases">
        <title>Arsenicibacter rosenii gen. nov., sp. nov., an efficient arsenic-methylating bacterium isolated from an arsenic-contaminated paddy soil.</title>
        <authorList>
            <person name="Huang K."/>
        </authorList>
    </citation>
    <scope>NUCLEOTIDE SEQUENCE [LARGE SCALE GENOMIC DNA]</scope>
    <source>
        <strain evidence="2 3">SM-1</strain>
    </source>
</reference>
<feature type="chain" id="PRO_5010160761" description="YARHG domain-containing protein" evidence="1">
    <location>
        <begin position="23"/>
        <end position="519"/>
    </location>
</feature>
<keyword evidence="3" id="KW-1185">Reference proteome</keyword>
<keyword evidence="1" id="KW-0732">Signal</keyword>
<dbReference type="EMBL" id="MORL01000001">
    <property type="protein sequence ID" value="OIN61073.1"/>
    <property type="molecule type" value="Genomic_DNA"/>
</dbReference>
<evidence type="ECO:0000313" key="3">
    <source>
        <dbReference type="Proteomes" id="UP000181790"/>
    </source>
</evidence>